<keyword evidence="15" id="KW-1185">Reference proteome</keyword>
<dbReference type="SUPFAM" id="SSF55048">
    <property type="entry name" value="Probable ACP-binding domain of malonyl-CoA ACP transacylase"/>
    <property type="match status" value="1"/>
</dbReference>
<dbReference type="Pfam" id="PF14765">
    <property type="entry name" value="PS-DH"/>
    <property type="match status" value="1"/>
</dbReference>
<dbReference type="InterPro" id="IPR014030">
    <property type="entry name" value="Ketoacyl_synth_N"/>
</dbReference>
<dbReference type="CDD" id="cd05930">
    <property type="entry name" value="A_NRPS"/>
    <property type="match status" value="1"/>
</dbReference>
<dbReference type="Gene3D" id="3.30.70.3290">
    <property type="match status" value="1"/>
</dbReference>
<dbReference type="Gene3D" id="3.40.47.10">
    <property type="match status" value="1"/>
</dbReference>
<dbReference type="PROSITE" id="PS00455">
    <property type="entry name" value="AMP_BINDING"/>
    <property type="match status" value="1"/>
</dbReference>
<dbReference type="Gene3D" id="3.30.300.30">
    <property type="match status" value="1"/>
</dbReference>
<dbReference type="SMART" id="SM00826">
    <property type="entry name" value="PKS_DH"/>
    <property type="match status" value="1"/>
</dbReference>
<evidence type="ECO:0000259" key="13">
    <source>
        <dbReference type="PROSITE" id="PS52019"/>
    </source>
</evidence>
<dbReference type="GO" id="GO:0004312">
    <property type="term" value="F:fatty acid synthase activity"/>
    <property type="evidence" value="ECO:0007669"/>
    <property type="project" value="TreeGrafter"/>
</dbReference>
<evidence type="ECO:0000256" key="4">
    <source>
        <dbReference type="ARBA" id="ARBA00022603"/>
    </source>
</evidence>
<dbReference type="InterPro" id="IPR042104">
    <property type="entry name" value="PKS_dehydratase_sf"/>
</dbReference>
<dbReference type="CDD" id="cd02440">
    <property type="entry name" value="AdoMet_MTases"/>
    <property type="match status" value="1"/>
</dbReference>
<reference evidence="14" key="1">
    <citation type="journal article" date="2023" name="Mol. Phylogenet. Evol.">
        <title>Genome-scale phylogeny and comparative genomics of the fungal order Sordariales.</title>
        <authorList>
            <person name="Hensen N."/>
            <person name="Bonometti L."/>
            <person name="Westerberg I."/>
            <person name="Brannstrom I.O."/>
            <person name="Guillou S."/>
            <person name="Cros-Aarteil S."/>
            <person name="Calhoun S."/>
            <person name="Haridas S."/>
            <person name="Kuo A."/>
            <person name="Mondo S."/>
            <person name="Pangilinan J."/>
            <person name="Riley R."/>
            <person name="LaButti K."/>
            <person name="Andreopoulos B."/>
            <person name="Lipzen A."/>
            <person name="Chen C."/>
            <person name="Yan M."/>
            <person name="Daum C."/>
            <person name="Ng V."/>
            <person name="Clum A."/>
            <person name="Steindorff A."/>
            <person name="Ohm R.A."/>
            <person name="Martin F."/>
            <person name="Silar P."/>
            <person name="Natvig D.O."/>
            <person name="Lalanne C."/>
            <person name="Gautier V."/>
            <person name="Ament-Velasquez S.L."/>
            <person name="Kruys A."/>
            <person name="Hutchinson M.I."/>
            <person name="Powell A.J."/>
            <person name="Barry K."/>
            <person name="Miller A.N."/>
            <person name="Grigoriev I.V."/>
            <person name="Debuchy R."/>
            <person name="Gladieux P."/>
            <person name="Hiltunen Thoren M."/>
            <person name="Johannesson H."/>
        </authorList>
    </citation>
    <scope>NUCLEOTIDE SEQUENCE</scope>
    <source>
        <strain evidence="14">CBS 168.71</strain>
    </source>
</reference>
<dbReference type="InterPro" id="IPR032821">
    <property type="entry name" value="PKS_assoc"/>
</dbReference>
<dbReference type="Gene3D" id="3.40.366.10">
    <property type="entry name" value="Malonyl-Coenzyme A Acyl Carrier Protein, domain 2"/>
    <property type="match status" value="1"/>
</dbReference>
<dbReference type="GO" id="GO:0005886">
    <property type="term" value="C:plasma membrane"/>
    <property type="evidence" value="ECO:0007669"/>
    <property type="project" value="TreeGrafter"/>
</dbReference>
<evidence type="ECO:0000259" key="12">
    <source>
        <dbReference type="PROSITE" id="PS52004"/>
    </source>
</evidence>
<feature type="domain" description="Ketosynthase family 3 (KS3)" evidence="12">
    <location>
        <begin position="6"/>
        <end position="446"/>
    </location>
</feature>
<dbReference type="InterPro" id="IPR013217">
    <property type="entry name" value="Methyltransf_12"/>
</dbReference>
<feature type="domain" description="Carrier" evidence="11">
    <location>
        <begin position="2447"/>
        <end position="2524"/>
    </location>
</feature>
<dbReference type="GeneID" id="87838466"/>
<dbReference type="GO" id="GO:0004315">
    <property type="term" value="F:3-oxoacyl-[acyl-carrier-protein] synthase activity"/>
    <property type="evidence" value="ECO:0007669"/>
    <property type="project" value="InterPro"/>
</dbReference>
<comment type="caution">
    <text evidence="14">The sequence shown here is derived from an EMBL/GenBank/DDBJ whole genome shotgun (WGS) entry which is preliminary data.</text>
</comment>
<dbReference type="Pfam" id="PF08242">
    <property type="entry name" value="Methyltransf_12"/>
    <property type="match status" value="1"/>
</dbReference>
<dbReference type="SUPFAM" id="SSF47336">
    <property type="entry name" value="ACP-like"/>
    <property type="match status" value="2"/>
</dbReference>
<dbReference type="PROSITE" id="PS50075">
    <property type="entry name" value="CARRIER"/>
    <property type="match status" value="2"/>
</dbReference>
<protein>
    <submittedName>
        <fullName evidence="14">Hybrid PKS/NRPS enzyme</fullName>
    </submittedName>
</protein>
<dbReference type="GO" id="GO:0016491">
    <property type="term" value="F:oxidoreductase activity"/>
    <property type="evidence" value="ECO:0007669"/>
    <property type="project" value="UniProtKB-KW"/>
</dbReference>
<dbReference type="GO" id="GO:0031177">
    <property type="term" value="F:phosphopantetheine binding"/>
    <property type="evidence" value="ECO:0007669"/>
    <property type="project" value="InterPro"/>
</dbReference>
<accession>A0AAE0HLC3</accession>
<dbReference type="Gene3D" id="3.40.50.720">
    <property type="entry name" value="NAD(P)-binding Rossmann-like Domain"/>
    <property type="match status" value="2"/>
</dbReference>
<evidence type="ECO:0000256" key="7">
    <source>
        <dbReference type="ARBA" id="ARBA00023002"/>
    </source>
</evidence>
<dbReference type="SUPFAM" id="SSF56801">
    <property type="entry name" value="Acetyl-CoA synthetase-like"/>
    <property type="match status" value="1"/>
</dbReference>
<dbReference type="Gene3D" id="3.10.129.110">
    <property type="entry name" value="Polyketide synthase dehydratase"/>
    <property type="match status" value="1"/>
</dbReference>
<dbReference type="InterPro" id="IPR020845">
    <property type="entry name" value="AMP-binding_CS"/>
</dbReference>
<feature type="domain" description="Carrier" evidence="11">
    <location>
        <begin position="3614"/>
        <end position="3692"/>
    </location>
</feature>
<dbReference type="Gene3D" id="3.30.559.10">
    <property type="entry name" value="Chloramphenicol acetyltransferase-like domain"/>
    <property type="match status" value="1"/>
</dbReference>
<evidence type="ECO:0000256" key="3">
    <source>
        <dbReference type="ARBA" id="ARBA00022598"/>
    </source>
</evidence>
<reference evidence="14" key="2">
    <citation type="submission" date="2023-06" db="EMBL/GenBank/DDBJ databases">
        <authorList>
            <consortium name="Lawrence Berkeley National Laboratory"/>
            <person name="Haridas S."/>
            <person name="Hensen N."/>
            <person name="Bonometti L."/>
            <person name="Westerberg I."/>
            <person name="Brannstrom I.O."/>
            <person name="Guillou S."/>
            <person name="Cros-Aarteil S."/>
            <person name="Calhoun S."/>
            <person name="Kuo A."/>
            <person name="Mondo S."/>
            <person name="Pangilinan J."/>
            <person name="Riley R."/>
            <person name="Labutti K."/>
            <person name="Andreopoulos B."/>
            <person name="Lipzen A."/>
            <person name="Chen C."/>
            <person name="Yanf M."/>
            <person name="Daum C."/>
            <person name="Ng V."/>
            <person name="Clum A."/>
            <person name="Steindorff A."/>
            <person name="Ohm R."/>
            <person name="Martin F."/>
            <person name="Silar P."/>
            <person name="Natvig D."/>
            <person name="Lalanne C."/>
            <person name="Gautier V."/>
            <person name="Ament-Velasquez S.L."/>
            <person name="Kruys A."/>
            <person name="Hutchinson M.I."/>
            <person name="Powell A.J."/>
            <person name="Barry K."/>
            <person name="Miller A.N."/>
            <person name="Grigoriev I.V."/>
            <person name="Debuchy R."/>
            <person name="Gladieux P."/>
            <person name="Thoren M.H."/>
            <person name="Johannesson H."/>
        </authorList>
    </citation>
    <scope>NUCLEOTIDE SEQUENCE</scope>
    <source>
        <strain evidence="14">CBS 168.71</strain>
    </source>
</reference>
<dbReference type="InterPro" id="IPR013120">
    <property type="entry name" value="FAR_NAD-bd"/>
</dbReference>
<feature type="region of interest" description="N-terminal hotdog fold" evidence="9">
    <location>
        <begin position="960"/>
        <end position="1100"/>
    </location>
</feature>
<dbReference type="InterPro" id="IPR049900">
    <property type="entry name" value="PKS_mFAS_DH"/>
</dbReference>
<keyword evidence="2" id="KW-0597">Phosphoprotein</keyword>
<dbReference type="CDD" id="cd19532">
    <property type="entry name" value="C_PKS-NRPS"/>
    <property type="match status" value="1"/>
</dbReference>
<evidence type="ECO:0000256" key="9">
    <source>
        <dbReference type="PROSITE-ProRule" id="PRU01363"/>
    </source>
</evidence>
<dbReference type="Pfam" id="PF00668">
    <property type="entry name" value="Condensation"/>
    <property type="match status" value="1"/>
</dbReference>
<dbReference type="GO" id="GO:0006633">
    <property type="term" value="P:fatty acid biosynthetic process"/>
    <property type="evidence" value="ECO:0007669"/>
    <property type="project" value="InterPro"/>
</dbReference>
<keyword evidence="6" id="KW-0677">Repeat</keyword>
<dbReference type="Gene3D" id="3.30.559.30">
    <property type="entry name" value="Nonribosomal peptide synthetase, condensation domain"/>
    <property type="match status" value="1"/>
</dbReference>
<sequence length="4090" mass="443250">MAQTPLEPIAIVGSACRFPGGASSPSKLWKLLREPKDVLGDFQSTSLRPNLSAFHSENGEQAGRTDVVSKAYILQEDANVFDAAFFNISPLEAAGMDPQQRILLETVYESFEAAGHPLHRVNGSPTAVFVGSMTADYYDMQVRDTETMPRYNATGTTKSILANRISYFFDLKGPSITVDTACSSSLVCLHLAVQSLRNGECEAAVVAGCNLILDPVMFLAESSLHMLSQDSRSRMWDSAANGYARGEGVASLVIKPLSKALRDGDHIECLIKNTVVNSDGRTKGITMPSPTAQTAMIRKAYLDSGLDPVADRPQFFECHGTGTLAGDPVEAQAVHDAFFPLPGEIRGSKDGGGKLFVGSIKTIIGHLEGCAGIAGILKASLSIQNRTISPNMHFNDLNPAIAPFYGHLEIPTTAVPWPATVGGGPLRASVNSFGFGGTNAHAILESYEPEPEPKPEPTSLSMALDDSCFVGPFPLSAQTEKSLASAIKELLQSIKDNPTLNLSELSWLLQTRRTVFPVKTFFSGTSREGLVESMQRHLDEVADGRKPAGLNPRLVSQPPEIPGSLGIFTGQGAQWPSMGAALVQSCRVFREAIENCERALASVPDPPSWSLKAELIAAAGESRLSEAALSQPLCTAVQIGLVDLLYASGVRLDAVVGHSSGEIAATYAAGIISASDAIRIAYYRGLYARLAHGTDGQKGAMIAVAIPYDAAIEFCAEEPRAGRIAAAASNSPSSVTMSGDADAIEEARQHFEKHKIFARPLRVDTAYHSHHMVPCAAPYLEALKRCDITVRPPREGCIWISSVRGDIDLLDGDLQSLRGEYWVQNMVQPVLFSQALQTSLWCGGPFDAVLEVGCHPALQGPASQTFHTSLGTVLPYTGLMNRNQDDREAFSEGIGFVWQTLGPAHVDFERYRAAFQEAGTSTRAPAPIKGLPSYPWDHEKPHWRESRISRRYRLGPAKPYRLLGRRMPDDSDVEMRWRNVFRLGEHPWLKGHQFQGQAVFPAAGYLSMALEATMAFVAGKSVRLIEIRNLALDRALVVEDNQSGVEVVFSMSKTPGPRQAPEKEVDVIHTDISCQICTDEVAGDLVRTCWGEVLIHLGPSSGDELPPMAEQSRRKKLRPVDIDAYYDSVTALGLNYQDHFRGLHSAERTLGHSRVRALWPKEVDLDFGNAPHPGFLDTGFQSLFIAYGSPTSNQLWAPYLPVGIKRVCFDPNVDYRCSEGAKTDLEAFVTQGTAKTLQGDIHFFTPLELGGRCGIQVEGIVLNSFAETRPSNDRLLFTKTVWKSDILGGSTDEELLRLSQDAGGGDAPLIEAMERMALHYFQRVLAEIKPAEVSDMKWHHRQLHKVMEMHIANTRDGTHPSTRPEWLTDTKEDIASLVRGFPSDQIDICLGRAVGENLVDVMRGKTEMLQVMIEDDMLNRLYMEGCGFPFLNEYISAVVSRIAHKHPRMSILEIGAGTGGTTRKLLDVIGQTYSSYTYTDISAGFFETAADKFSDHRDKITFKILDVEKSPAEQGYTEQAYDLMVASNVLHATRSLKKTLEHARSMLKPGGYLVLGEVTGQQLLRILLFMGGLPGWWLGVDEGRDTGPGATLVQWDQLFHDTGFSGVDISALDNGDATIHSFSVIVTQALDDDFRLLRDPLTWDDAVESALGAVSAGKLLILGGKTLVTSKLIAQTQRLLPFPRKSVVILDSIDRIEGRHVPPGTSVICLAELDRPIFADDVSPSRMHALQTVFGTAANILWVTQGGRFGGEPLSSMTVGLGRALSEELPHLNLQFLDVEDQRQLKAGVLAETFLRLLLSTNSEMASKRERMLWTVEPELYFDGETIQVPRVVLDAPANDRINASRRRITHSLNTDTSSVEIQVRDTSLRLYEKQKQARVHDDDIGAGLRVSIRVQYSAALHQDASHKEVLCFGVLSGTDQKVMAISDSHVSSLHHVPSDNIFYLPPPTDADHLNPSDDALVVAVARQVIAHAVLAGLKEEGISSSPSVVVYGADPGLAQVLTRQSRSKLGASSYNLSFASSSSRNDVPDSWIRLRPSMTEDSIKRTLPAISGRLIDLSGDANNMLSRLPSTWKVHRYAVYRGVSPREQLRKAFEGLAAHHTDPNVSVQDHFVTSVEQLSAPSSASLTTYPGVVDWTQAHELPVEMKPLDVTQLVHPNKTYFMVGMTSELGLSICRYLVVNGARYMVLASRNPSISEDWLQEMAQYGATIRVIRLDVSDLPALRAVVDEVRQTMPPIGGVCNAALLLSDKLFVDMSAEEMKVPFGAKVTGTKNLDKVFSDAGGKDKLDFFVLFSSLGSISGNAGQSNYHAANMFMTGLAGQRRTRGLPASVIHVGLVVDVGYVARAGRQTEDYLRKRFYLPLSEPDVHNMFAEAMLASNPASERAEIICGMEPSGNGAGAKRTAPWIANPRFSHMVLQESKAETQDNKGSQDVNVRKLMEASESFEEIQELLKATFMARLESILQLAPGTAKGDMALVDLGCDSLLAVKIRAWFLEEIAVEVPVLKLLGGDTIAQLCTMVASNFIAARSADTNKPDASSETKAATDTSQEKSTDSATSSSSTAWTPTSPGNGVSSTSSGAGDSKVMTTVGHSSRFGGDQEVPSPADFTKCEKMSRAQARLWFLRTYLKDPTTFNIVHSFNVQGRLRPLRLRDAFQQVLARHESLRTCFFFDPDTGEPRQGVLAQARGSMEIVSNSDDATAAERAFEDYRTRQWDLENGEAIGATLVSHSPDSHTLVFGYHHILMDGTGYYLFLRDLDLAYRMAPLSPVGLQPSEFACKEAEGISAGRLEEQVNFWKKEHSELPALLPLLPFARVKSRKAFDDWNGNTSSHETSPELVANIKRACQSLRITPFHFYLAAAHALLCRLLEIDDVCIGVADANRADEGLANTVGFFLNLLPLRLRLNQAGGQPEIFADLAKAVSAKVLAANENASVPFDVVLDAVGAPRSPTHSPLFQVAVNYRSVGLVELPVGDCRLSSKTHHDARNPYDLAFNMAQTGSGTCLIELTARESLYDSQACGLVLDMYIGLLEQVSANPTLPVSEINLFPSGSGNSQQSIDIGRGPIVDFGWPSTLVEKFDDTAADDPSAVAVVDSKERVMYAELSLRSNQIAAALLDLGPAPGTAIAVLSEPSANTIASMLAILRIGCVYTPLDLSLPASRHAAMLQDAKAPLIICHNETADLARQLQGRTAEQYTLLNTSSTHPPPPPQGGSHITTTIANASTAESPAFLLYSSGSTGTPKGIVLHQAGILNYLASKSRRLALRKEVALQQSSAGFDMSVAQIFNGLATGGTVVMVPQASRGDPVAIARLIREEGVSFTIATPSECLLWLRYGNEYLRDSAAWVHACLGGEVVSEQLKREFRLLGRGGLVVTDCYGPTELSCATTFETIALGSSPNEAPPDDFFSVGKPIPNTSIFIVDPHGEPVPIGFPGEIWVGGVGVALGYHNSEELNTAKFLQNSFLGHEQHYGPTRVYKTGDQGRLLQDGSLIFMGRLDGDSTIKLRGLRIDLDDVASTLVRASRGLVADACVTVQGDPGFLVAYIVTAHDSTETTSVQLEGVLRNMDMPRYMVPTRIAVLDRLPTSSNGKVDRKALASSPIRASLLDLDSGSGTSSRPTQPLSLLEGQLRLIWEEVLGHNLTSSLTPESDFFMAGGNSHLLVRLRSAIEEAQGVSVPLRDLYGASTLGTMAETLASNLGSHTSRTEIDWDSEIQSLLQLIDKPAVTPVEQRIPKTQDRHILLTGSTSFLGLAILDHLLQDPTVSQIHCIAVAPDARHLLPSSSKITIYTGSLTSPHLGLTQPETAHLQNQTDLIIHAGSTGHCLNTYFSLLTPNVHATVRLANLALPRRIPFHFISSNRVALLLSSSSSSTTTTTTTTTTSSTTITAAAAAAAEAAPPPISAASHPPVAMRDGSEGFTTTKWASEVVLERGVACQAGQEVCIHRPCALVGAQAPAYDALNSLLRFSRLMGAVPRLGDGVEGFLDFKGVGEVAGDVVREALSFSSSRGDGGVGPVGVGVGGGVRFRHHSSGRRVPVGRFREHMEELYGMGFEEVEMGVWIERARGLGIEELIVSYLEALVSKGETMVFPYMGASADE</sequence>
<dbReference type="Pfam" id="PF07993">
    <property type="entry name" value="NAD_binding_4"/>
    <property type="match status" value="1"/>
</dbReference>
<dbReference type="InterPro" id="IPR036736">
    <property type="entry name" value="ACP-like_sf"/>
</dbReference>
<dbReference type="PROSITE" id="PS52019">
    <property type="entry name" value="PKS_MFAS_DH"/>
    <property type="match status" value="1"/>
</dbReference>
<dbReference type="InterPro" id="IPR057326">
    <property type="entry name" value="KR_dom"/>
</dbReference>
<dbReference type="GO" id="GO:0009403">
    <property type="term" value="P:toxin biosynthetic process"/>
    <property type="evidence" value="ECO:0007669"/>
    <property type="project" value="UniProtKB-ARBA"/>
</dbReference>
<dbReference type="InterPro" id="IPR045851">
    <property type="entry name" value="AMP-bd_C_sf"/>
</dbReference>
<dbReference type="GO" id="GO:0016874">
    <property type="term" value="F:ligase activity"/>
    <property type="evidence" value="ECO:0007669"/>
    <property type="project" value="UniProtKB-KW"/>
</dbReference>
<dbReference type="SMART" id="SM00825">
    <property type="entry name" value="PKS_KS"/>
    <property type="match status" value="1"/>
</dbReference>
<dbReference type="SUPFAM" id="SSF52151">
    <property type="entry name" value="FabD/lysophospholipase-like"/>
    <property type="match status" value="1"/>
</dbReference>
<evidence type="ECO:0000313" key="15">
    <source>
        <dbReference type="Proteomes" id="UP001278766"/>
    </source>
</evidence>
<dbReference type="PANTHER" id="PTHR43775:SF20">
    <property type="entry name" value="HYBRID PKS-NRPS SYNTHETASE APDA"/>
    <property type="match status" value="1"/>
</dbReference>
<feature type="compositionally biased region" description="Low complexity" evidence="10">
    <location>
        <begin position="2554"/>
        <end position="2569"/>
    </location>
</feature>
<dbReference type="CDD" id="cd00833">
    <property type="entry name" value="PKS"/>
    <property type="match status" value="1"/>
</dbReference>
<dbReference type="Pfam" id="PF08659">
    <property type="entry name" value="KR"/>
    <property type="match status" value="1"/>
</dbReference>
<proteinExistence type="predicted"/>
<dbReference type="InterPro" id="IPR001227">
    <property type="entry name" value="Ac_transferase_dom_sf"/>
</dbReference>
<dbReference type="InterPro" id="IPR050091">
    <property type="entry name" value="PKS_NRPS_Biosynth_Enz"/>
</dbReference>
<dbReference type="SMART" id="SM00823">
    <property type="entry name" value="PKS_PP"/>
    <property type="match status" value="2"/>
</dbReference>
<dbReference type="InterPro" id="IPR014031">
    <property type="entry name" value="Ketoacyl_synth_C"/>
</dbReference>
<dbReference type="SMART" id="SM00827">
    <property type="entry name" value="PKS_AT"/>
    <property type="match status" value="1"/>
</dbReference>
<dbReference type="InterPro" id="IPR020841">
    <property type="entry name" value="PKS_Beta-ketoAc_synthase_dom"/>
</dbReference>
<dbReference type="InterPro" id="IPR001242">
    <property type="entry name" value="Condensation_dom"/>
</dbReference>
<dbReference type="InterPro" id="IPR049552">
    <property type="entry name" value="PKS_DH_N"/>
</dbReference>
<dbReference type="SUPFAM" id="SSF51735">
    <property type="entry name" value="NAD(P)-binding Rossmann-fold domains"/>
    <property type="match status" value="2"/>
</dbReference>
<dbReference type="InterPro" id="IPR020807">
    <property type="entry name" value="PKS_DH"/>
</dbReference>
<dbReference type="Pfam" id="PF02801">
    <property type="entry name" value="Ketoacyl-synt_C"/>
    <property type="match status" value="1"/>
</dbReference>
<evidence type="ECO:0000256" key="2">
    <source>
        <dbReference type="ARBA" id="ARBA00022553"/>
    </source>
</evidence>
<dbReference type="Gene3D" id="3.40.50.12780">
    <property type="entry name" value="N-terminal domain of ligase-like"/>
    <property type="match status" value="1"/>
</dbReference>
<dbReference type="SUPFAM" id="SSF53335">
    <property type="entry name" value="S-adenosyl-L-methionine-dependent methyltransferases"/>
    <property type="match status" value="1"/>
</dbReference>
<evidence type="ECO:0000256" key="1">
    <source>
        <dbReference type="ARBA" id="ARBA00022450"/>
    </source>
</evidence>
<evidence type="ECO:0000313" key="14">
    <source>
        <dbReference type="EMBL" id="KAK3298364.1"/>
    </source>
</evidence>
<dbReference type="InterPro" id="IPR016035">
    <property type="entry name" value="Acyl_Trfase/lysoPLipase"/>
</dbReference>
<evidence type="ECO:0000259" key="11">
    <source>
        <dbReference type="PROSITE" id="PS50075"/>
    </source>
</evidence>
<dbReference type="InterPro" id="IPR014043">
    <property type="entry name" value="Acyl_transferase_dom"/>
</dbReference>
<dbReference type="InterPro" id="IPR029063">
    <property type="entry name" value="SAM-dependent_MTases_sf"/>
</dbReference>
<feature type="region of interest" description="Disordered" evidence="10">
    <location>
        <begin position="2530"/>
        <end position="2603"/>
    </location>
</feature>
<dbReference type="SMART" id="SM00822">
    <property type="entry name" value="PKS_KR"/>
    <property type="match status" value="1"/>
</dbReference>
<dbReference type="EMBL" id="JAUEPN010000002">
    <property type="protein sequence ID" value="KAK3298364.1"/>
    <property type="molecule type" value="Genomic_DNA"/>
</dbReference>
<keyword evidence="8" id="KW-0511">Multifunctional enzyme</keyword>
<dbReference type="Pfam" id="PF16197">
    <property type="entry name" value="KAsynt_C_assoc"/>
    <property type="match status" value="1"/>
</dbReference>
<dbReference type="InterPro" id="IPR013968">
    <property type="entry name" value="PKS_KR"/>
</dbReference>
<dbReference type="Gene3D" id="3.40.50.150">
    <property type="entry name" value="Vaccinia Virus protein VP39"/>
    <property type="match status" value="1"/>
</dbReference>
<dbReference type="GO" id="GO:0008168">
    <property type="term" value="F:methyltransferase activity"/>
    <property type="evidence" value="ECO:0007669"/>
    <property type="project" value="UniProtKB-KW"/>
</dbReference>
<evidence type="ECO:0000256" key="6">
    <source>
        <dbReference type="ARBA" id="ARBA00022737"/>
    </source>
</evidence>
<dbReference type="PROSITE" id="PS00606">
    <property type="entry name" value="KS3_1"/>
    <property type="match status" value="1"/>
</dbReference>
<dbReference type="PANTHER" id="PTHR43775">
    <property type="entry name" value="FATTY ACID SYNTHASE"/>
    <property type="match status" value="1"/>
</dbReference>
<dbReference type="InterPro" id="IPR042099">
    <property type="entry name" value="ANL_N_sf"/>
</dbReference>
<dbReference type="SUPFAM" id="SSF53901">
    <property type="entry name" value="Thiolase-like"/>
    <property type="match status" value="1"/>
</dbReference>
<dbReference type="GO" id="GO:0032259">
    <property type="term" value="P:methylation"/>
    <property type="evidence" value="ECO:0007669"/>
    <property type="project" value="UniProtKB-KW"/>
</dbReference>
<keyword evidence="4" id="KW-0489">Methyltransferase</keyword>
<feature type="region of interest" description="C-terminal hotdog fold" evidence="9">
    <location>
        <begin position="1117"/>
        <end position="1271"/>
    </location>
</feature>
<dbReference type="Pfam" id="PF21089">
    <property type="entry name" value="PKS_DH_N"/>
    <property type="match status" value="1"/>
</dbReference>
<dbReference type="PROSITE" id="PS52004">
    <property type="entry name" value="KS3_2"/>
    <property type="match status" value="1"/>
</dbReference>
<evidence type="ECO:0000256" key="10">
    <source>
        <dbReference type="SAM" id="MobiDB-lite"/>
    </source>
</evidence>
<feature type="compositionally biased region" description="Polar residues" evidence="10">
    <location>
        <begin position="2570"/>
        <end position="2591"/>
    </location>
</feature>
<dbReference type="Pfam" id="PF00550">
    <property type="entry name" value="PP-binding"/>
    <property type="match status" value="2"/>
</dbReference>
<feature type="active site" description="Proton acceptor; for dehydratase activity" evidence="9">
    <location>
        <position position="992"/>
    </location>
</feature>
<dbReference type="Pfam" id="PF00109">
    <property type="entry name" value="ketoacyl-synt"/>
    <property type="match status" value="1"/>
</dbReference>
<feature type="domain" description="PKS/mFAS DH" evidence="13">
    <location>
        <begin position="960"/>
        <end position="1271"/>
    </location>
</feature>
<dbReference type="InterPro" id="IPR016036">
    <property type="entry name" value="Malonyl_transacylase_ACP-bd"/>
</dbReference>
<feature type="active site" description="Proton donor; for dehydratase activity" evidence="9">
    <location>
        <position position="1177"/>
    </location>
</feature>
<dbReference type="GO" id="GO:0005737">
    <property type="term" value="C:cytoplasm"/>
    <property type="evidence" value="ECO:0007669"/>
    <property type="project" value="TreeGrafter"/>
</dbReference>
<dbReference type="InterPro" id="IPR016039">
    <property type="entry name" value="Thiolase-like"/>
</dbReference>
<dbReference type="InterPro" id="IPR009081">
    <property type="entry name" value="PP-bd_ACP"/>
</dbReference>
<organism evidence="14 15">
    <name type="scientific">Chaetomium fimeti</name>
    <dbReference type="NCBI Taxonomy" id="1854472"/>
    <lineage>
        <taxon>Eukaryota</taxon>
        <taxon>Fungi</taxon>
        <taxon>Dikarya</taxon>
        <taxon>Ascomycota</taxon>
        <taxon>Pezizomycotina</taxon>
        <taxon>Sordariomycetes</taxon>
        <taxon>Sordariomycetidae</taxon>
        <taxon>Sordariales</taxon>
        <taxon>Chaetomiaceae</taxon>
        <taxon>Chaetomium</taxon>
    </lineage>
</organism>
<keyword evidence="7" id="KW-0560">Oxidoreductase</keyword>
<dbReference type="InterPro" id="IPR000873">
    <property type="entry name" value="AMP-dep_synth/lig_dom"/>
</dbReference>
<dbReference type="Pfam" id="PF00501">
    <property type="entry name" value="AMP-binding"/>
    <property type="match status" value="1"/>
</dbReference>
<dbReference type="SUPFAM" id="SSF52777">
    <property type="entry name" value="CoA-dependent acyltransferases"/>
    <property type="match status" value="2"/>
</dbReference>
<dbReference type="Proteomes" id="UP001278766">
    <property type="component" value="Unassembled WGS sequence"/>
</dbReference>
<evidence type="ECO:0000256" key="8">
    <source>
        <dbReference type="ARBA" id="ARBA00023268"/>
    </source>
</evidence>
<dbReference type="InterPro" id="IPR023213">
    <property type="entry name" value="CAT-like_dom_sf"/>
</dbReference>
<keyword evidence="5" id="KW-0808">Transferase</keyword>
<evidence type="ECO:0000256" key="5">
    <source>
        <dbReference type="ARBA" id="ARBA00022679"/>
    </source>
</evidence>
<dbReference type="RefSeq" id="XP_062661878.1">
    <property type="nucleotide sequence ID" value="XM_062801518.1"/>
</dbReference>
<dbReference type="InterPro" id="IPR036291">
    <property type="entry name" value="NAD(P)-bd_dom_sf"/>
</dbReference>
<keyword evidence="3" id="KW-0436">Ligase</keyword>
<dbReference type="Gene3D" id="1.10.1200.10">
    <property type="entry name" value="ACP-like"/>
    <property type="match status" value="2"/>
</dbReference>
<name>A0AAE0HLC3_9PEZI</name>
<gene>
    <name evidence="14" type="ORF">B0H64DRAFT_353906</name>
</gene>
<dbReference type="InterPro" id="IPR049551">
    <property type="entry name" value="PKS_DH_C"/>
</dbReference>
<dbReference type="InterPro" id="IPR018201">
    <property type="entry name" value="Ketoacyl_synth_AS"/>
</dbReference>
<dbReference type="Pfam" id="PF00698">
    <property type="entry name" value="Acyl_transf_1"/>
    <property type="match status" value="1"/>
</dbReference>
<dbReference type="InterPro" id="IPR020806">
    <property type="entry name" value="PKS_PP-bd"/>
</dbReference>
<keyword evidence="1" id="KW-0596">Phosphopantetheine</keyword>